<keyword evidence="2" id="KW-0732">Signal</keyword>
<feature type="compositionally biased region" description="Polar residues" evidence="1">
    <location>
        <begin position="86"/>
        <end position="96"/>
    </location>
</feature>
<dbReference type="AlphaFoldDB" id="A0AAX6M9N2"/>
<accession>A0AAX6M9N2</accession>
<feature type="signal peptide" evidence="2">
    <location>
        <begin position="1"/>
        <end position="17"/>
    </location>
</feature>
<evidence type="ECO:0000313" key="3">
    <source>
        <dbReference type="EMBL" id="KAK6949388.1"/>
    </source>
</evidence>
<organism evidence="3 4">
    <name type="scientific">Daldinia eschscholtzii</name>
    <dbReference type="NCBI Taxonomy" id="292717"/>
    <lineage>
        <taxon>Eukaryota</taxon>
        <taxon>Fungi</taxon>
        <taxon>Dikarya</taxon>
        <taxon>Ascomycota</taxon>
        <taxon>Pezizomycotina</taxon>
        <taxon>Sordariomycetes</taxon>
        <taxon>Xylariomycetidae</taxon>
        <taxon>Xylariales</taxon>
        <taxon>Hypoxylaceae</taxon>
        <taxon>Daldinia</taxon>
    </lineage>
</organism>
<evidence type="ECO:0000313" key="4">
    <source>
        <dbReference type="Proteomes" id="UP001369815"/>
    </source>
</evidence>
<feature type="compositionally biased region" description="Low complexity" evidence="1">
    <location>
        <begin position="155"/>
        <end position="194"/>
    </location>
</feature>
<name>A0AAX6M9N2_9PEZI</name>
<keyword evidence="4" id="KW-1185">Reference proteome</keyword>
<dbReference type="EMBL" id="JBANMG010000009">
    <property type="protein sequence ID" value="KAK6949388.1"/>
    <property type="molecule type" value="Genomic_DNA"/>
</dbReference>
<feature type="chain" id="PRO_5043691111" evidence="2">
    <location>
        <begin position="18"/>
        <end position="240"/>
    </location>
</feature>
<proteinExistence type="predicted"/>
<dbReference type="Proteomes" id="UP001369815">
    <property type="component" value="Unassembled WGS sequence"/>
</dbReference>
<feature type="region of interest" description="Disordered" evidence="1">
    <location>
        <begin position="138"/>
        <end position="198"/>
    </location>
</feature>
<evidence type="ECO:0000256" key="2">
    <source>
        <dbReference type="SAM" id="SignalP"/>
    </source>
</evidence>
<gene>
    <name evidence="3" type="ORF">Daesc_009463</name>
</gene>
<feature type="compositionally biased region" description="Polar residues" evidence="1">
    <location>
        <begin position="67"/>
        <end position="77"/>
    </location>
</feature>
<feature type="region of interest" description="Disordered" evidence="1">
    <location>
        <begin position="67"/>
        <end position="96"/>
    </location>
</feature>
<comment type="caution">
    <text evidence="3">The sequence shown here is derived from an EMBL/GenBank/DDBJ whole genome shotgun (WGS) entry which is preliminary data.</text>
</comment>
<protein>
    <submittedName>
        <fullName evidence="3">Uncharacterized protein</fullName>
    </submittedName>
</protein>
<reference evidence="3 4" key="1">
    <citation type="journal article" date="2024" name="Front Chem Biol">
        <title>Unveiling the potential of Daldinia eschscholtzii MFLUCC 19-0629 through bioactivity and bioinformatics studies for enhanced sustainable agriculture production.</title>
        <authorList>
            <person name="Brooks S."/>
            <person name="Weaver J.A."/>
            <person name="Klomchit A."/>
            <person name="Alharthi S.A."/>
            <person name="Onlamun T."/>
            <person name="Nurani R."/>
            <person name="Vong T.K."/>
            <person name="Alberti F."/>
            <person name="Greco C."/>
        </authorList>
    </citation>
    <scope>NUCLEOTIDE SEQUENCE [LARGE SCALE GENOMIC DNA]</scope>
    <source>
        <strain evidence="3">MFLUCC 19-0629</strain>
    </source>
</reference>
<sequence length="240" mass="24580">MHAFTYFVLSFIGVAQGLPTFLAEHKRDQLINLSPSLNLGLNANNDNSCLGLGISVCDPITVDSKKNSTVVNDNSGSKAKEEPSSKDNGSSGDSLINVSPDIDLGLNLSNENSCLGIGISACDPITVDSDVTNTVENVDSKAKDEPSSAMPTPTPTTAPATYPVQASPTSSASSSPTSSPTSNSNSGSTSSGNSLINLSPEIKPDLNLSNDNSCQGIGISACDPITVNSTVNSIVKNISS</sequence>
<evidence type="ECO:0000256" key="1">
    <source>
        <dbReference type="SAM" id="MobiDB-lite"/>
    </source>
</evidence>